<dbReference type="Gene3D" id="3.40.50.2300">
    <property type="match status" value="1"/>
</dbReference>
<evidence type="ECO:0000256" key="1">
    <source>
        <dbReference type="ARBA" id="ARBA00018672"/>
    </source>
</evidence>
<organism evidence="5 6">
    <name type="scientific">Candidatus Pullilachnospira gallistercoris</name>
    <dbReference type="NCBI Taxonomy" id="2840911"/>
    <lineage>
        <taxon>Bacteria</taxon>
        <taxon>Bacillati</taxon>
        <taxon>Bacillota</taxon>
        <taxon>Clostridia</taxon>
        <taxon>Lachnospirales</taxon>
        <taxon>Lachnospiraceae</taxon>
        <taxon>Lachnospiraceae incertae sedis</taxon>
        <taxon>Candidatus Pullilachnospira</taxon>
    </lineage>
</organism>
<gene>
    <name evidence="5" type="ORF">IAA55_08735</name>
</gene>
<sequence length="142" mass="16679">MITIGICEDDIEYRKVLCNYCQKILNNTGEIREYPSGDIFLENFRQKNFYDEGGVPDILLLDIEMAGASGIDVKKRLARLMLETRILFVTNHDEMMEEAYGKYVFGFLKKPFTYEEFKQKMDDIMEDVDRGRRKTEIITGKH</sequence>
<evidence type="ECO:0000259" key="4">
    <source>
        <dbReference type="PROSITE" id="PS50110"/>
    </source>
</evidence>
<dbReference type="EMBL" id="DVHM01000144">
    <property type="protein sequence ID" value="HIR71353.1"/>
    <property type="molecule type" value="Genomic_DNA"/>
</dbReference>
<name>A0A9D1EAV2_9FIRM</name>
<feature type="domain" description="Response regulatory" evidence="4">
    <location>
        <begin position="3"/>
        <end position="125"/>
    </location>
</feature>
<reference evidence="5" key="1">
    <citation type="submission" date="2020-10" db="EMBL/GenBank/DDBJ databases">
        <authorList>
            <person name="Gilroy R."/>
        </authorList>
    </citation>
    <scope>NUCLEOTIDE SEQUENCE</scope>
    <source>
        <strain evidence="5">ChiSjej5B23-6657</strain>
    </source>
</reference>
<keyword evidence="3" id="KW-0597">Phosphoprotein</keyword>
<dbReference type="GO" id="GO:0000160">
    <property type="term" value="P:phosphorelay signal transduction system"/>
    <property type="evidence" value="ECO:0007669"/>
    <property type="project" value="InterPro"/>
</dbReference>
<comment type="function">
    <text evidence="2">May play the central regulatory role in sporulation. It may be an element of the effector pathway responsible for the activation of sporulation genes in response to nutritional stress. Spo0A may act in concert with spo0H (a sigma factor) to control the expression of some genes that are critical to the sporulation process.</text>
</comment>
<evidence type="ECO:0000313" key="6">
    <source>
        <dbReference type="Proteomes" id="UP000823912"/>
    </source>
</evidence>
<dbReference type="AlphaFoldDB" id="A0A9D1EAV2"/>
<protein>
    <recommendedName>
        <fullName evidence="1">Stage 0 sporulation protein A homolog</fullName>
    </recommendedName>
</protein>
<accession>A0A9D1EAV2</accession>
<reference evidence="5" key="2">
    <citation type="journal article" date="2021" name="PeerJ">
        <title>Extensive microbial diversity within the chicken gut microbiome revealed by metagenomics and culture.</title>
        <authorList>
            <person name="Gilroy R."/>
            <person name="Ravi A."/>
            <person name="Getino M."/>
            <person name="Pursley I."/>
            <person name="Horton D.L."/>
            <person name="Alikhan N.F."/>
            <person name="Baker D."/>
            <person name="Gharbi K."/>
            <person name="Hall N."/>
            <person name="Watson M."/>
            <person name="Adriaenssens E.M."/>
            <person name="Foster-Nyarko E."/>
            <person name="Jarju S."/>
            <person name="Secka A."/>
            <person name="Antonio M."/>
            <person name="Oren A."/>
            <person name="Chaudhuri R.R."/>
            <person name="La Ragione R."/>
            <person name="Hildebrand F."/>
            <person name="Pallen M.J."/>
        </authorList>
    </citation>
    <scope>NUCLEOTIDE SEQUENCE</scope>
    <source>
        <strain evidence="5">ChiSjej5B23-6657</strain>
    </source>
</reference>
<dbReference type="SMART" id="SM00448">
    <property type="entry name" value="REC"/>
    <property type="match status" value="1"/>
</dbReference>
<proteinExistence type="predicted"/>
<dbReference type="InterPro" id="IPR011006">
    <property type="entry name" value="CheY-like_superfamily"/>
</dbReference>
<dbReference type="InterPro" id="IPR001789">
    <property type="entry name" value="Sig_transdc_resp-reg_receiver"/>
</dbReference>
<evidence type="ECO:0000256" key="2">
    <source>
        <dbReference type="ARBA" id="ARBA00024867"/>
    </source>
</evidence>
<evidence type="ECO:0000313" key="5">
    <source>
        <dbReference type="EMBL" id="HIR71353.1"/>
    </source>
</evidence>
<dbReference type="Proteomes" id="UP000823912">
    <property type="component" value="Unassembled WGS sequence"/>
</dbReference>
<feature type="non-terminal residue" evidence="5">
    <location>
        <position position="142"/>
    </location>
</feature>
<dbReference type="Pfam" id="PF00072">
    <property type="entry name" value="Response_reg"/>
    <property type="match status" value="1"/>
</dbReference>
<dbReference type="PROSITE" id="PS50110">
    <property type="entry name" value="RESPONSE_REGULATORY"/>
    <property type="match status" value="1"/>
</dbReference>
<dbReference type="SUPFAM" id="SSF52172">
    <property type="entry name" value="CheY-like"/>
    <property type="match status" value="1"/>
</dbReference>
<comment type="caution">
    <text evidence="5">The sequence shown here is derived from an EMBL/GenBank/DDBJ whole genome shotgun (WGS) entry which is preliminary data.</text>
</comment>
<feature type="modified residue" description="4-aspartylphosphate" evidence="3">
    <location>
        <position position="62"/>
    </location>
</feature>
<evidence type="ECO:0000256" key="3">
    <source>
        <dbReference type="PROSITE-ProRule" id="PRU00169"/>
    </source>
</evidence>